<name>A0ABY7NMM5_9SPHN</name>
<dbReference type="Gene3D" id="3.60.21.70">
    <property type="entry name" value="PhoD-like phosphatase"/>
    <property type="match status" value="1"/>
</dbReference>
<dbReference type="EMBL" id="CP115174">
    <property type="protein sequence ID" value="WBO22235.1"/>
    <property type="molecule type" value="Genomic_DNA"/>
</dbReference>
<keyword evidence="4" id="KW-1185">Reference proteome</keyword>
<proteinExistence type="predicted"/>
<dbReference type="PANTHER" id="PTHR43606">
    <property type="entry name" value="PHOSPHATASE, PUTATIVE (AFU_ORTHOLOGUE AFUA_6G08710)-RELATED"/>
    <property type="match status" value="1"/>
</dbReference>
<gene>
    <name evidence="3" type="ORF">PBT88_19135</name>
</gene>
<dbReference type="Pfam" id="PF09423">
    <property type="entry name" value="PhoD"/>
    <property type="match status" value="1"/>
</dbReference>
<evidence type="ECO:0000313" key="3">
    <source>
        <dbReference type="EMBL" id="WBO22235.1"/>
    </source>
</evidence>
<protein>
    <submittedName>
        <fullName evidence="3">Alkaline phosphatase D family protein</fullName>
    </submittedName>
</protein>
<dbReference type="Pfam" id="PF16655">
    <property type="entry name" value="PhoD_N"/>
    <property type="match status" value="1"/>
</dbReference>
<dbReference type="InterPro" id="IPR038607">
    <property type="entry name" value="PhoD-like_sf"/>
</dbReference>
<dbReference type="PANTHER" id="PTHR43606:SF2">
    <property type="entry name" value="ALKALINE PHOSPHATASE FAMILY PROTEIN (AFU_ORTHOLOGUE AFUA_5G03860)"/>
    <property type="match status" value="1"/>
</dbReference>
<dbReference type="InterPro" id="IPR018946">
    <property type="entry name" value="PhoD-like_MPP"/>
</dbReference>
<reference evidence="3 4" key="1">
    <citation type="submission" date="2022-12" db="EMBL/GenBank/DDBJ databases">
        <title>Sphingomonas abieness sp. nov., an endophytic bacterium isolated from Abies koreana.</title>
        <authorList>
            <person name="Jiang L."/>
            <person name="Lee J."/>
        </authorList>
    </citation>
    <scope>NUCLEOTIDE SEQUENCE [LARGE SCALE GENOMIC DNA]</scope>
    <source>
        <strain evidence="4">PAMB 00755</strain>
    </source>
</reference>
<dbReference type="SUPFAM" id="SSF56300">
    <property type="entry name" value="Metallo-dependent phosphatases"/>
    <property type="match status" value="1"/>
</dbReference>
<dbReference type="RefSeq" id="WP_270076883.1">
    <property type="nucleotide sequence ID" value="NZ_CP115174.1"/>
</dbReference>
<dbReference type="CDD" id="cd07389">
    <property type="entry name" value="MPP_PhoD"/>
    <property type="match status" value="1"/>
</dbReference>
<dbReference type="InterPro" id="IPR052900">
    <property type="entry name" value="Phospholipid_Metab_Enz"/>
</dbReference>
<evidence type="ECO:0000259" key="1">
    <source>
        <dbReference type="Pfam" id="PF09423"/>
    </source>
</evidence>
<organism evidence="3 4">
    <name type="scientific">Sphingomonas abietis</name>
    <dbReference type="NCBI Taxonomy" id="3012344"/>
    <lineage>
        <taxon>Bacteria</taxon>
        <taxon>Pseudomonadati</taxon>
        <taxon>Pseudomonadota</taxon>
        <taxon>Alphaproteobacteria</taxon>
        <taxon>Sphingomonadales</taxon>
        <taxon>Sphingomonadaceae</taxon>
        <taxon>Sphingomonas</taxon>
    </lineage>
</organism>
<dbReference type="Gene3D" id="2.60.40.380">
    <property type="entry name" value="Purple acid phosphatase-like, N-terminal"/>
    <property type="match status" value="1"/>
</dbReference>
<evidence type="ECO:0000259" key="2">
    <source>
        <dbReference type="Pfam" id="PF16655"/>
    </source>
</evidence>
<dbReference type="InterPro" id="IPR032093">
    <property type="entry name" value="PhoD_N"/>
</dbReference>
<dbReference type="Proteomes" id="UP001210865">
    <property type="component" value="Chromosome"/>
</dbReference>
<feature type="domain" description="PhoD-like phosphatase metallophosphatase" evidence="1">
    <location>
        <begin position="149"/>
        <end position="481"/>
    </location>
</feature>
<dbReference type="InterPro" id="IPR029052">
    <property type="entry name" value="Metallo-depent_PP-like"/>
</dbReference>
<feature type="domain" description="Phospholipase D N-terminal" evidence="2">
    <location>
        <begin position="40"/>
        <end position="136"/>
    </location>
</feature>
<accession>A0ABY7NMM5</accession>
<evidence type="ECO:0000313" key="4">
    <source>
        <dbReference type="Proteomes" id="UP001210865"/>
    </source>
</evidence>
<sequence>MTTLITPSRRALLGGLVAAPFVLTTRARAQLWFTDFPFQLGVAAGDMTPDGFVIWTRLVQQPLEPNGGMPMKPVAVDWEVATDEGFKQIVAKGQENAWPELAHSVHVDVARLQPATRYFYRFTCGGLHSSVGAVTTLPAPGSQVDRIRFAAVGCQHFEHGWYTAYRDAAHQSPDFMFHYGDYIYEYHDPWPTGGDGLPITPVRRYSRGTPMSLEDYRVRYADTKLDGDLQAAHVACGWFCTYDDHEVENNWAGLIDQEGDPADMFVYRRKAALQAWYEHMPVRTKPTADGIVDFHRRVDYGTLARFHYPNTRLYRSDQPCGDNYQQDCAERHRPGQDMLNAAQWSWLEEGFRSSRNSWNIVPQQVMVAIPDRRAKGESQPVYNMDSWGGYPAAQQRLLEMFAHAPNGNVLVVTGDEHRNFASDLVLRDKVVASEFVSTSITSNGDHADDDRSAAMLANNDFVRWINDQRGYVLTEVTRDGCVGDYRTVETVTRRDAPVASASKWALASGKPGLVRG</sequence>